<gene>
    <name evidence="3" type="ORF">CAOG_007954</name>
</gene>
<feature type="compositionally biased region" description="Low complexity" evidence="1">
    <location>
        <begin position="12"/>
        <end position="41"/>
    </location>
</feature>
<dbReference type="EMBL" id="KE346375">
    <property type="protein sequence ID" value="KJE97875.1"/>
    <property type="molecule type" value="Genomic_DNA"/>
</dbReference>
<dbReference type="GO" id="GO:0006355">
    <property type="term" value="P:regulation of DNA-templated transcription"/>
    <property type="evidence" value="ECO:0007669"/>
    <property type="project" value="TreeGrafter"/>
</dbReference>
<evidence type="ECO:0000313" key="3">
    <source>
        <dbReference type="EMBL" id="KJE97875.1"/>
    </source>
</evidence>
<dbReference type="OrthoDB" id="277832at2759"/>
<dbReference type="GO" id="GO:0006307">
    <property type="term" value="P:DNA alkylation repair"/>
    <property type="evidence" value="ECO:0007669"/>
    <property type="project" value="InterPro"/>
</dbReference>
<proteinExistence type="predicted"/>
<dbReference type="PhylomeDB" id="A0A0D2WXG0"/>
<dbReference type="Proteomes" id="UP000008743">
    <property type="component" value="Unassembled WGS sequence"/>
</dbReference>
<dbReference type="InterPro" id="IPR019510">
    <property type="entry name" value="AKAP7-like_phosphoesterase"/>
</dbReference>
<feature type="domain" description="A-kinase anchor protein 7-like phosphoesterase" evidence="2">
    <location>
        <begin position="211"/>
        <end position="469"/>
    </location>
</feature>
<name>A0A0D2WXG0_CAPO3</name>
<dbReference type="RefSeq" id="XP_004343042.1">
    <property type="nucleotide sequence ID" value="XM_004342992.2"/>
</dbReference>
<dbReference type="STRING" id="595528.A0A0D2WXG0"/>
<dbReference type="PANTHER" id="PTHR13360">
    <property type="entry name" value="ACTIVATING SIGNAL COINTEGRATOR 1 COMPLEX SUBUNIT 1"/>
    <property type="match status" value="1"/>
</dbReference>
<accession>A0A0D2WXG0</accession>
<evidence type="ECO:0000256" key="1">
    <source>
        <dbReference type="SAM" id="MobiDB-lite"/>
    </source>
</evidence>
<sequence length="475" mass="51230">MSARNILTVGSRNYRAPPTRARPNPTPSTSGTSSTAASAAPILALDASHADGMSASSALRNPASTPTATRAATTPTSAMRNTDRNGTASVDGPDDDDRVYRDEPPCPAPRFAPRSASEQDHDQDQDQDNLVHSVMIPDSDLPIREVSKLARAGPGGRLSVFERWQRLSELRGSHFAITTQSKATVITAPSESMLELAHDRLVQEVRSVAAYSHFVSIPLHDVSIVTAIRGMAERILRDPEYSRDNIEASTIVPPTQMHLSVGMLTLLNDAEERRAAQILERACQAALADAQLAPAFSASSERIPVITLRGMRGMTNDPRAMNVLYAVPEFQLGAQDGSSPLGLGASLLQLLASRIVAEFVASGLMEAKFASDLKLHATLINTKYRGRNVNPVFADLVAATTVAQPEPVRNNGKQRQHSKGYAERIPIDASRVMENFADSSFGSAVMRSIHLSKMQHDPATQYYAKAAEVVVVPRP</sequence>
<evidence type="ECO:0000313" key="4">
    <source>
        <dbReference type="Proteomes" id="UP000008743"/>
    </source>
</evidence>
<dbReference type="PANTHER" id="PTHR13360:SF1">
    <property type="entry name" value="ACTIVATING SIGNAL COINTEGRATOR 1 COMPLEX SUBUNIT 1"/>
    <property type="match status" value="1"/>
</dbReference>
<dbReference type="AlphaFoldDB" id="A0A0D2WXG0"/>
<dbReference type="InterPro" id="IPR009210">
    <property type="entry name" value="ASCC1"/>
</dbReference>
<dbReference type="eggNOG" id="KOG2814">
    <property type="taxonomic scope" value="Eukaryota"/>
</dbReference>
<organism evidence="3 4">
    <name type="scientific">Capsaspora owczarzaki (strain ATCC 30864)</name>
    <dbReference type="NCBI Taxonomy" id="595528"/>
    <lineage>
        <taxon>Eukaryota</taxon>
        <taxon>Filasterea</taxon>
        <taxon>Capsaspora</taxon>
    </lineage>
</organism>
<feature type="region of interest" description="Disordered" evidence="1">
    <location>
        <begin position="1"/>
        <end position="126"/>
    </location>
</feature>
<protein>
    <recommendedName>
        <fullName evidence="2">A-kinase anchor protein 7-like phosphoesterase domain-containing protein</fullName>
    </recommendedName>
</protein>
<dbReference type="InParanoid" id="A0A0D2WXG0"/>
<reference evidence="4" key="1">
    <citation type="submission" date="2011-02" db="EMBL/GenBank/DDBJ databases">
        <title>The Genome Sequence of Capsaspora owczarzaki ATCC 30864.</title>
        <authorList>
            <person name="Russ C."/>
            <person name="Cuomo C."/>
            <person name="Burger G."/>
            <person name="Gray M.W."/>
            <person name="Holland P.W.H."/>
            <person name="King N."/>
            <person name="Lang F.B.F."/>
            <person name="Roger A.J."/>
            <person name="Ruiz-Trillo I."/>
            <person name="Young S.K."/>
            <person name="Zeng Q."/>
            <person name="Gargeya S."/>
            <person name="Alvarado L."/>
            <person name="Berlin A."/>
            <person name="Chapman S.B."/>
            <person name="Chen Z."/>
            <person name="Freedman E."/>
            <person name="Gellesch M."/>
            <person name="Goldberg J."/>
            <person name="Griggs A."/>
            <person name="Gujja S."/>
            <person name="Heilman E."/>
            <person name="Heiman D."/>
            <person name="Howarth C."/>
            <person name="Mehta T."/>
            <person name="Neiman D."/>
            <person name="Pearson M."/>
            <person name="Roberts A."/>
            <person name="Saif S."/>
            <person name="Shea T."/>
            <person name="Shenoy N."/>
            <person name="Sisk P."/>
            <person name="Stolte C."/>
            <person name="Sykes S."/>
            <person name="White J."/>
            <person name="Yandava C."/>
            <person name="Haas B."/>
            <person name="Nusbaum C."/>
            <person name="Birren B."/>
        </authorList>
    </citation>
    <scope>NUCLEOTIDE SEQUENCE</scope>
    <source>
        <strain evidence="4">ATCC 30864</strain>
    </source>
</reference>
<evidence type="ECO:0000259" key="2">
    <source>
        <dbReference type="Pfam" id="PF10469"/>
    </source>
</evidence>
<dbReference type="Pfam" id="PF10469">
    <property type="entry name" value="AKAP7_NLS"/>
    <property type="match status" value="1"/>
</dbReference>
<dbReference type="Gene3D" id="3.90.1140.10">
    <property type="entry name" value="Cyclic phosphodiesterase"/>
    <property type="match status" value="1"/>
</dbReference>
<feature type="compositionally biased region" description="Low complexity" evidence="1">
    <location>
        <begin position="62"/>
        <end position="78"/>
    </location>
</feature>
<dbReference type="GO" id="GO:0005634">
    <property type="term" value="C:nucleus"/>
    <property type="evidence" value="ECO:0007669"/>
    <property type="project" value="TreeGrafter"/>
</dbReference>
<keyword evidence="4" id="KW-1185">Reference proteome</keyword>